<keyword evidence="3 6" id="KW-0732">Signal</keyword>
<reference evidence="7 8" key="2">
    <citation type="journal article" date="2019" name="G3 (Bethesda)">
        <title>Hybrid Assembly of the Genome of the Entomopathogenic Nematode Steinernema carpocapsae Identifies the X-Chromosome.</title>
        <authorList>
            <person name="Serra L."/>
            <person name="Macchietto M."/>
            <person name="Macias-Munoz A."/>
            <person name="McGill C.J."/>
            <person name="Rodriguez I.M."/>
            <person name="Rodriguez B."/>
            <person name="Murad R."/>
            <person name="Mortazavi A."/>
        </authorList>
    </citation>
    <scope>NUCLEOTIDE SEQUENCE [LARGE SCALE GENOMIC DNA]</scope>
    <source>
        <strain evidence="7 8">ALL</strain>
    </source>
</reference>
<dbReference type="PANTHER" id="PTHR11010:SF34">
    <property type="entry name" value="SERINE PROTEASE F56F10.1-RELATED"/>
    <property type="match status" value="1"/>
</dbReference>
<evidence type="ECO:0000256" key="2">
    <source>
        <dbReference type="ARBA" id="ARBA00022670"/>
    </source>
</evidence>
<dbReference type="GO" id="GO:0006508">
    <property type="term" value="P:proteolysis"/>
    <property type="evidence" value="ECO:0007669"/>
    <property type="project" value="UniProtKB-KW"/>
</dbReference>
<evidence type="ECO:0000256" key="3">
    <source>
        <dbReference type="ARBA" id="ARBA00022729"/>
    </source>
</evidence>
<dbReference type="InterPro" id="IPR042269">
    <property type="entry name" value="Ser_carbopepase_S28_SKS"/>
</dbReference>
<reference evidence="7 8" key="1">
    <citation type="journal article" date="2015" name="Genome Biol.">
        <title>Comparative genomics of Steinernema reveals deeply conserved gene regulatory networks.</title>
        <authorList>
            <person name="Dillman A.R."/>
            <person name="Macchietto M."/>
            <person name="Porter C.F."/>
            <person name="Rogers A."/>
            <person name="Williams B."/>
            <person name="Antoshechkin I."/>
            <person name="Lee M.M."/>
            <person name="Goodwin Z."/>
            <person name="Lu X."/>
            <person name="Lewis E.E."/>
            <person name="Goodrich-Blair H."/>
            <person name="Stock S.P."/>
            <person name="Adams B.J."/>
            <person name="Sternberg P.W."/>
            <person name="Mortazavi A."/>
        </authorList>
    </citation>
    <scope>NUCLEOTIDE SEQUENCE [LARGE SCALE GENOMIC DNA]</scope>
    <source>
        <strain evidence="7 8">ALL</strain>
    </source>
</reference>
<dbReference type="Gene3D" id="3.40.50.1820">
    <property type="entry name" value="alpha/beta hydrolase"/>
    <property type="match status" value="1"/>
</dbReference>
<dbReference type="Pfam" id="PF05577">
    <property type="entry name" value="Peptidase_S28"/>
    <property type="match status" value="1"/>
</dbReference>
<comment type="similarity">
    <text evidence="1">Belongs to the peptidase S28 family.</text>
</comment>
<keyword evidence="8" id="KW-1185">Reference proteome</keyword>
<dbReference type="InterPro" id="IPR008758">
    <property type="entry name" value="Peptidase_S28"/>
</dbReference>
<dbReference type="Gene3D" id="1.20.120.980">
    <property type="entry name" value="Serine carboxypeptidase S28, SKS domain"/>
    <property type="match status" value="1"/>
</dbReference>
<dbReference type="GO" id="GO:0008239">
    <property type="term" value="F:dipeptidyl-peptidase activity"/>
    <property type="evidence" value="ECO:0007669"/>
    <property type="project" value="TreeGrafter"/>
</dbReference>
<keyword evidence="2" id="KW-0645">Protease</keyword>
<evidence type="ECO:0000313" key="7">
    <source>
        <dbReference type="EMBL" id="TKR82702.1"/>
    </source>
</evidence>
<dbReference type="InterPro" id="IPR029058">
    <property type="entry name" value="AB_hydrolase_fold"/>
</dbReference>
<accession>A0A4U5NIS3</accession>
<evidence type="ECO:0000256" key="4">
    <source>
        <dbReference type="ARBA" id="ARBA00022801"/>
    </source>
</evidence>
<sequence length="545" mass="61064">MRCTILIAALLGIAVSARPPSMIFGRPHGGFLRNPHFEETEQKPWLCQTKNTKNNTVCGYGNVTQLVDHFNSSNKDTWQQRYQFNMQYYKEGSGLVFFMLGGESAIDGASEKWAFNENITFITWAAKHGAAIFQAEHRFFGTSRPKPDQTTKNIIYLTVEQALEDYSHFIDAMNAKFKFPNPRWMTFGGSYPGSLSAWFRATYPKKTIGAVSTSSAVNVFTDYYGYVDNVQKNIRDVDPNCEKHIREGFNKMISMMYTPDGPKQLKTQFGLCDDFPSPMTPKASQFFFQNIYGVFQGINQYTKDNKGLPRDTLTLENMCGIVNKTANPVAAVYAVVKWNNDLTNPGCIGNSYANYVKTYGDGSYDHPDVQEARSWIWLTCTALGYSQTTDGGNNGIFGSTVPADFFTDQCIDLFGPTYNAAYMDNSVLKYRKKYGGAQNYKGTKCVFPNGSYDPWKDLGLQEQNANARNEVYAMWIEKGAHCSDMYPALDDDSQSLQDARKKIEAYVDQFVSESETAKKTSNASVTAKVSAVLALLVTLTLGLFP</sequence>
<evidence type="ECO:0000256" key="1">
    <source>
        <dbReference type="ARBA" id="ARBA00011079"/>
    </source>
</evidence>
<proteinExistence type="inferred from homology"/>
<evidence type="ECO:0000256" key="6">
    <source>
        <dbReference type="SAM" id="SignalP"/>
    </source>
</evidence>
<feature type="chain" id="PRO_5020586876" description="Serine protease" evidence="6">
    <location>
        <begin position="18"/>
        <end position="545"/>
    </location>
</feature>
<protein>
    <recommendedName>
        <fullName evidence="9">Serine protease</fullName>
    </recommendedName>
</protein>
<evidence type="ECO:0000256" key="5">
    <source>
        <dbReference type="ARBA" id="ARBA00023180"/>
    </source>
</evidence>
<keyword evidence="5" id="KW-0325">Glycoprotein</keyword>
<dbReference type="Proteomes" id="UP000298663">
    <property type="component" value="Unassembled WGS sequence"/>
</dbReference>
<evidence type="ECO:0000313" key="8">
    <source>
        <dbReference type="Proteomes" id="UP000298663"/>
    </source>
</evidence>
<dbReference type="GO" id="GO:0070008">
    <property type="term" value="F:serine-type exopeptidase activity"/>
    <property type="evidence" value="ECO:0007669"/>
    <property type="project" value="InterPro"/>
</dbReference>
<comment type="caution">
    <text evidence="7">The sequence shown here is derived from an EMBL/GenBank/DDBJ whole genome shotgun (WGS) entry which is preliminary data.</text>
</comment>
<feature type="signal peptide" evidence="6">
    <location>
        <begin position="1"/>
        <end position="17"/>
    </location>
</feature>
<evidence type="ECO:0008006" key="9">
    <source>
        <dbReference type="Google" id="ProtNLM"/>
    </source>
</evidence>
<dbReference type="AlphaFoldDB" id="A0A4U5NIS3"/>
<gene>
    <name evidence="7" type="ORF">L596_016388</name>
</gene>
<dbReference type="SUPFAM" id="SSF53474">
    <property type="entry name" value="alpha/beta-Hydrolases"/>
    <property type="match status" value="1"/>
</dbReference>
<dbReference type="PANTHER" id="PTHR11010">
    <property type="entry name" value="PROTEASE S28 PRO-X CARBOXYPEPTIDASE-RELATED"/>
    <property type="match status" value="1"/>
</dbReference>
<organism evidence="7 8">
    <name type="scientific">Steinernema carpocapsae</name>
    <name type="common">Entomopathogenic nematode</name>
    <dbReference type="NCBI Taxonomy" id="34508"/>
    <lineage>
        <taxon>Eukaryota</taxon>
        <taxon>Metazoa</taxon>
        <taxon>Ecdysozoa</taxon>
        <taxon>Nematoda</taxon>
        <taxon>Chromadorea</taxon>
        <taxon>Rhabditida</taxon>
        <taxon>Tylenchina</taxon>
        <taxon>Panagrolaimomorpha</taxon>
        <taxon>Strongyloidoidea</taxon>
        <taxon>Steinernematidae</taxon>
        <taxon>Steinernema</taxon>
    </lineage>
</organism>
<dbReference type="EMBL" id="AZBU02000004">
    <property type="protein sequence ID" value="TKR82702.1"/>
    <property type="molecule type" value="Genomic_DNA"/>
</dbReference>
<dbReference type="OrthoDB" id="1735038at2759"/>
<name>A0A4U5NIS3_STECR</name>
<keyword evidence="4" id="KW-0378">Hydrolase</keyword>